<evidence type="ECO:0000256" key="1">
    <source>
        <dbReference type="SAM" id="SignalP"/>
    </source>
</evidence>
<sequence>MKRNSPLGPAARSLIALIAISLPAQALTLFFVRVTDNADDDIAGDIALEVTDLGAQMALFELSRGDTFAGFLRNVYFEGPDTTVLGASFDPVHSSANVMFDDPSDPAHPPGIAGFVTAYSFDADSPNPPSHSVGPDQTGAFQVNYAGSYDDFETAIVEGTVRVAVHAQGLDDAANESDSFVSVVPVDPLPEPSVAIFLVLGSLLPLRRRR</sequence>
<keyword evidence="3" id="KW-1185">Reference proteome</keyword>
<dbReference type="EMBL" id="JAENII010000002">
    <property type="protein sequence ID" value="MBK1825843.1"/>
    <property type="molecule type" value="Genomic_DNA"/>
</dbReference>
<dbReference type="RefSeq" id="WP_200275931.1">
    <property type="nucleotide sequence ID" value="NZ_JAENII010000002.1"/>
</dbReference>
<evidence type="ECO:0008006" key="4">
    <source>
        <dbReference type="Google" id="ProtNLM"/>
    </source>
</evidence>
<dbReference type="AlphaFoldDB" id="A0A934VA22"/>
<proteinExistence type="predicted"/>
<protein>
    <recommendedName>
        <fullName evidence="4">PEP-CTERM sorting domain-containing protein</fullName>
    </recommendedName>
</protein>
<evidence type="ECO:0000313" key="2">
    <source>
        <dbReference type="EMBL" id="MBK1825843.1"/>
    </source>
</evidence>
<comment type="caution">
    <text evidence="2">The sequence shown here is derived from an EMBL/GenBank/DDBJ whole genome shotgun (WGS) entry which is preliminary data.</text>
</comment>
<keyword evidence="1" id="KW-0732">Signal</keyword>
<gene>
    <name evidence="2" type="ORF">JIN81_02335</name>
</gene>
<organism evidence="2 3">
    <name type="scientific">Haloferula rosea</name>
    <dbReference type="NCBI Taxonomy" id="490093"/>
    <lineage>
        <taxon>Bacteria</taxon>
        <taxon>Pseudomonadati</taxon>
        <taxon>Verrucomicrobiota</taxon>
        <taxon>Verrucomicrobiia</taxon>
        <taxon>Verrucomicrobiales</taxon>
        <taxon>Verrucomicrobiaceae</taxon>
        <taxon>Haloferula</taxon>
    </lineage>
</organism>
<name>A0A934VA22_9BACT</name>
<dbReference type="Proteomes" id="UP000658278">
    <property type="component" value="Unassembled WGS sequence"/>
</dbReference>
<feature type="signal peptide" evidence="1">
    <location>
        <begin position="1"/>
        <end position="26"/>
    </location>
</feature>
<evidence type="ECO:0000313" key="3">
    <source>
        <dbReference type="Proteomes" id="UP000658278"/>
    </source>
</evidence>
<feature type="chain" id="PRO_5037505871" description="PEP-CTERM sorting domain-containing protein" evidence="1">
    <location>
        <begin position="27"/>
        <end position="210"/>
    </location>
</feature>
<accession>A0A934VA22</accession>
<reference evidence="2" key="1">
    <citation type="submission" date="2021-01" db="EMBL/GenBank/DDBJ databases">
        <title>Modified the classification status of verrucomicrobia.</title>
        <authorList>
            <person name="Feng X."/>
        </authorList>
    </citation>
    <scope>NUCLEOTIDE SEQUENCE</scope>
    <source>
        <strain evidence="2">KCTC 22201</strain>
    </source>
</reference>